<organism evidence="2 3">
    <name type="scientific">Polarella glacialis</name>
    <name type="common">Dinoflagellate</name>
    <dbReference type="NCBI Taxonomy" id="89957"/>
    <lineage>
        <taxon>Eukaryota</taxon>
        <taxon>Sar</taxon>
        <taxon>Alveolata</taxon>
        <taxon>Dinophyceae</taxon>
        <taxon>Suessiales</taxon>
        <taxon>Suessiaceae</taxon>
        <taxon>Polarella</taxon>
    </lineage>
</organism>
<sequence length="143" mass="15029">MRMPFDSSCGSHGSGGVCGIAVSLQGLTAGRCAGPEQEDRSCVEVHQKLSKELQAVAANFSLPGGEVGAMAPLLLLGDPRAVRDKLNVFIWAFLLFAVVYVPLPLLAAYCVTQAEPCGCGFWPWAVSARAPAHAEVGTPYLVL</sequence>
<keyword evidence="1" id="KW-1133">Transmembrane helix</keyword>
<evidence type="ECO:0000256" key="1">
    <source>
        <dbReference type="SAM" id="Phobius"/>
    </source>
</evidence>
<evidence type="ECO:0000313" key="3">
    <source>
        <dbReference type="Proteomes" id="UP000654075"/>
    </source>
</evidence>
<accession>A0A813FX70</accession>
<dbReference type="EMBL" id="CAJNNV010025971">
    <property type="protein sequence ID" value="CAE8616811.1"/>
    <property type="molecule type" value="Genomic_DNA"/>
</dbReference>
<dbReference type="Proteomes" id="UP000654075">
    <property type="component" value="Unassembled WGS sequence"/>
</dbReference>
<name>A0A813FX70_POLGL</name>
<gene>
    <name evidence="2" type="ORF">PGLA1383_LOCUS34482</name>
</gene>
<keyword evidence="1" id="KW-0472">Membrane</keyword>
<keyword evidence="3" id="KW-1185">Reference proteome</keyword>
<dbReference type="AlphaFoldDB" id="A0A813FX70"/>
<protein>
    <submittedName>
        <fullName evidence="2">Uncharacterized protein</fullName>
    </submittedName>
</protein>
<comment type="caution">
    <text evidence="2">The sequence shown here is derived from an EMBL/GenBank/DDBJ whole genome shotgun (WGS) entry which is preliminary data.</text>
</comment>
<reference evidence="2" key="1">
    <citation type="submission" date="2021-02" db="EMBL/GenBank/DDBJ databases">
        <authorList>
            <person name="Dougan E. K."/>
            <person name="Rhodes N."/>
            <person name="Thang M."/>
            <person name="Chan C."/>
        </authorList>
    </citation>
    <scope>NUCLEOTIDE SEQUENCE</scope>
</reference>
<feature type="transmembrane region" description="Helical" evidence="1">
    <location>
        <begin position="88"/>
        <end position="109"/>
    </location>
</feature>
<evidence type="ECO:0000313" key="2">
    <source>
        <dbReference type="EMBL" id="CAE8616811.1"/>
    </source>
</evidence>
<keyword evidence="1" id="KW-0812">Transmembrane</keyword>
<proteinExistence type="predicted"/>